<feature type="domain" description="C2H2-type" evidence="3">
    <location>
        <begin position="984"/>
        <end position="1011"/>
    </location>
</feature>
<protein>
    <submittedName>
        <fullName evidence="4">IKZF5-like protein</fullName>
    </submittedName>
</protein>
<reference evidence="4" key="1">
    <citation type="submission" date="2022-11" db="EMBL/GenBank/DDBJ databases">
        <title>Centuries of genome instability and evolution in soft-shell clam transmissible cancer (bioRxiv).</title>
        <authorList>
            <person name="Hart S.F.M."/>
            <person name="Yonemitsu M.A."/>
            <person name="Giersch R.M."/>
            <person name="Beal B.F."/>
            <person name="Arriagada G."/>
            <person name="Davis B.W."/>
            <person name="Ostrander E.A."/>
            <person name="Goff S.P."/>
            <person name="Metzger M.J."/>
        </authorList>
    </citation>
    <scope>NUCLEOTIDE SEQUENCE</scope>
    <source>
        <strain evidence="4">MELC-2E11</strain>
        <tissue evidence="4">Siphon/mantle</tissue>
    </source>
</reference>
<feature type="region of interest" description="Disordered" evidence="2">
    <location>
        <begin position="811"/>
        <end position="855"/>
    </location>
</feature>
<evidence type="ECO:0000256" key="2">
    <source>
        <dbReference type="SAM" id="MobiDB-lite"/>
    </source>
</evidence>
<dbReference type="PROSITE" id="PS00028">
    <property type="entry name" value="ZINC_FINGER_C2H2_1"/>
    <property type="match status" value="2"/>
</dbReference>
<dbReference type="Proteomes" id="UP001164746">
    <property type="component" value="Chromosome 12"/>
</dbReference>
<dbReference type="PANTHER" id="PTHR47034">
    <property type="entry name" value="ZINC FINGER TRANSCRIPTION FACTOR TRPS1"/>
    <property type="match status" value="1"/>
</dbReference>
<evidence type="ECO:0000313" key="4">
    <source>
        <dbReference type="EMBL" id="WAR21835.1"/>
    </source>
</evidence>
<feature type="compositionally biased region" description="Polar residues" evidence="2">
    <location>
        <begin position="818"/>
        <end position="830"/>
    </location>
</feature>
<keyword evidence="1" id="KW-0862">Zinc</keyword>
<dbReference type="InterPro" id="IPR028440">
    <property type="entry name" value="TRPS1"/>
</dbReference>
<feature type="region of interest" description="Disordered" evidence="2">
    <location>
        <begin position="950"/>
        <end position="971"/>
    </location>
</feature>
<dbReference type="PANTHER" id="PTHR47034:SF1">
    <property type="entry name" value="ZINC FINGER TRANSCRIPTION FACTOR TRPS1"/>
    <property type="match status" value="1"/>
</dbReference>
<dbReference type="EMBL" id="CP111023">
    <property type="protein sequence ID" value="WAR21835.1"/>
    <property type="molecule type" value="Genomic_DNA"/>
</dbReference>
<evidence type="ECO:0000256" key="1">
    <source>
        <dbReference type="PROSITE-ProRule" id="PRU00042"/>
    </source>
</evidence>
<feature type="region of interest" description="Disordered" evidence="2">
    <location>
        <begin position="116"/>
        <end position="138"/>
    </location>
</feature>
<dbReference type="SMART" id="SM00355">
    <property type="entry name" value="ZnF_C2H2"/>
    <property type="match status" value="5"/>
</dbReference>
<dbReference type="Gene3D" id="3.30.160.60">
    <property type="entry name" value="Classic Zinc Finger"/>
    <property type="match status" value="2"/>
</dbReference>
<feature type="region of interest" description="Disordered" evidence="2">
    <location>
        <begin position="473"/>
        <end position="505"/>
    </location>
</feature>
<feature type="region of interest" description="Disordered" evidence="2">
    <location>
        <begin position="195"/>
        <end position="293"/>
    </location>
</feature>
<name>A0ABY7FI32_MYAAR</name>
<dbReference type="SUPFAM" id="SSF57667">
    <property type="entry name" value="beta-beta-alpha zinc fingers"/>
    <property type="match status" value="2"/>
</dbReference>
<organism evidence="4 5">
    <name type="scientific">Mya arenaria</name>
    <name type="common">Soft-shell clam</name>
    <dbReference type="NCBI Taxonomy" id="6604"/>
    <lineage>
        <taxon>Eukaryota</taxon>
        <taxon>Metazoa</taxon>
        <taxon>Spiralia</taxon>
        <taxon>Lophotrochozoa</taxon>
        <taxon>Mollusca</taxon>
        <taxon>Bivalvia</taxon>
        <taxon>Autobranchia</taxon>
        <taxon>Heteroconchia</taxon>
        <taxon>Euheterodonta</taxon>
        <taxon>Imparidentia</taxon>
        <taxon>Neoheterodontei</taxon>
        <taxon>Myida</taxon>
        <taxon>Myoidea</taxon>
        <taxon>Myidae</taxon>
        <taxon>Mya</taxon>
    </lineage>
</organism>
<keyword evidence="5" id="KW-1185">Reference proteome</keyword>
<keyword evidence="1" id="KW-0863">Zinc-finger</keyword>
<feature type="compositionally biased region" description="Basic and acidic residues" evidence="2">
    <location>
        <begin position="481"/>
        <end position="491"/>
    </location>
</feature>
<accession>A0ABY7FI32</accession>
<sequence length="1037" mass="113716">MKQRRHFDTAPGYIFHMNTLTQPLVTFFIWTLNPNGHFDTTPGYISYMETMNPHGHFPVYMYLEVPEENNLPPSVRNRVCSTPQAKDNTVSLGVESPGVGPGFMLENVRLGVTSDGVSSNSDLCRSAESSSGDQSCDCSSSICPPVSISQQRSAVKSQQAFGQNECDASGRYEQISQPDNSGNASDSDTEIVVDSPSVADNAASRVVSSNGDNVDVRDEEDGKCSNSTADLYMPPRGMSRSMTPSPPYIRLATPSTPGTPRLRSGSVSGTTFAPVSPKPSARNTPMERQRAGSMGEIEMRERMQGMVRINESLDILQLPRPRNPGGILPQNGHDSMDSSNEALNLIMDFKLSKDKTDNHLLGTMNSFGTFRSVEPVSRVSSSSKRSNTSYLISNIIRSTPNKLKTSTVSTLSINSLRRNGCSINEAIERPKPSSIIDSEGVAKKIARLDSGGFMSTSTLDSVWRAPSRERSRTLLPGVRMLGDKTPPERPKPPRRTVLSPADNGHLDLTISSSEDYDGDVEMCPHLHHYRCRLCNYATGSYNLLQMHSTKHSGGSRTFRCSVCDFTSYEKGSFRRHRRLHHKTSPVNLLRCVKCQFVTPLSRKLRDHYQQAHPDLPASTLLPGLTSGGGTISPTPLSGNHTLPLDTTGNNTYPAHFYDNSLLLHRSDRLTESFPYSMTNRHPVDMPFDQYNVPYESFRDRQGDALSSSYLRSLAPSGFRSSQQAATSTVTSSSYYIPSGVGGSHIQDIHTCSNHGTCDQSCSNLHTGVKIKIENDFDISSSVSGCALNASGVTHNHNDQRTISQAEAICDNPRPQARGSHTSTFTNGNSTPREDGANRSATVDHPTDLTSPNRRRNNFALSATSHQLPYRINVENIDLDTSHDSSSVSGNLKISSVSDTVVKSDSTARGVQCVLPLIKTEIDLDGDYYDFYSRPRFAGIDQAIQCNLPVSGQRSQSQGSGRLGYRSQSASESDQSEQQSCCSESRCEHCGIVFDDEVIFSIHLGCHSHTDPFRCNVCGKQCGNKYGFYSHIMRGHHI</sequence>
<feature type="domain" description="C2H2-type" evidence="3">
    <location>
        <begin position="558"/>
        <end position="585"/>
    </location>
</feature>
<feature type="compositionally biased region" description="Low complexity" evidence="2">
    <location>
        <begin position="129"/>
        <end position="138"/>
    </location>
</feature>
<feature type="domain" description="C2H2-type" evidence="3">
    <location>
        <begin position="529"/>
        <end position="556"/>
    </location>
</feature>
<evidence type="ECO:0000259" key="3">
    <source>
        <dbReference type="PROSITE" id="PS50157"/>
    </source>
</evidence>
<dbReference type="PROSITE" id="PS50157">
    <property type="entry name" value="ZINC_FINGER_C2H2_2"/>
    <property type="match status" value="3"/>
</dbReference>
<keyword evidence="1" id="KW-0479">Metal-binding</keyword>
<feature type="compositionally biased region" description="Basic and acidic residues" evidence="2">
    <location>
        <begin position="214"/>
        <end position="223"/>
    </location>
</feature>
<dbReference type="InterPro" id="IPR013087">
    <property type="entry name" value="Znf_C2H2_type"/>
</dbReference>
<gene>
    <name evidence="4" type="ORF">MAR_015809</name>
</gene>
<dbReference type="InterPro" id="IPR036236">
    <property type="entry name" value="Znf_C2H2_sf"/>
</dbReference>
<evidence type="ECO:0000313" key="5">
    <source>
        <dbReference type="Proteomes" id="UP001164746"/>
    </source>
</evidence>
<proteinExistence type="predicted"/>